<evidence type="ECO:0000259" key="11">
    <source>
        <dbReference type="Pfam" id="PF20979"/>
    </source>
</evidence>
<evidence type="ECO:0000313" key="13">
    <source>
        <dbReference type="Proteomes" id="UP001301797"/>
    </source>
</evidence>
<feature type="binding site" evidence="9">
    <location>
        <position position="119"/>
    </location>
    <ligand>
        <name>L-aspartate</name>
        <dbReference type="ChEBI" id="CHEBI:29991"/>
    </ligand>
</feature>
<dbReference type="NCBIfam" id="NF001770">
    <property type="entry name" value="PRK00509.1"/>
    <property type="match status" value="1"/>
</dbReference>
<sequence length="390" mass="43245">MGKGKVVLAFSGGLDTSICVPLLKEHYGYDEVITVAVDVGQPPEDIQKATEKGELIGDKHYTIDIKDRFVEEQLFPSIKANGSYEGYPMGTALARPLIAEEISKIAKAEGANTVAHGCTGKGNDQLRFDFIFRKEGLEIIAPMREMNLTREWEMDYAEQHNIPVPVVKDKPYSIDENCWSRSIEGGVLENPSTHPTNDIYAWTVSAQDAPDTPEEITLEFEKGIPVAINGNRMKGIDLIMELNKIAGRNGVGRNDMIEDRILGLKAREIYEHPAATVLLKAHADLERLVLSRQELAFKNIVDDKWSELGYMGLIHEPLFAALSAFVDKTQERVSGNVDLILYKGSVTVAGRDSPNSLYSDDLVSFESTTIDQNDAVGFSAYYGFQARLLK</sequence>
<keyword evidence="5 9" id="KW-0436">Ligase</keyword>
<organism evidence="12 13">
    <name type="scientific">Methanochimaera problematica</name>
    <dbReference type="NCBI Taxonomy" id="2609417"/>
    <lineage>
        <taxon>Archaea</taxon>
        <taxon>Methanobacteriati</taxon>
        <taxon>Methanobacteriota</taxon>
        <taxon>Stenosarchaea group</taxon>
        <taxon>Methanomicrobia</taxon>
        <taxon>Methanomicrobiales</taxon>
        <taxon>Methanomicrobiaceae</taxon>
        <taxon>Methanochimaera</taxon>
    </lineage>
</organism>
<dbReference type="GO" id="GO:0000050">
    <property type="term" value="P:urea cycle"/>
    <property type="evidence" value="ECO:0007669"/>
    <property type="project" value="TreeGrafter"/>
</dbReference>
<dbReference type="InterPro" id="IPR014729">
    <property type="entry name" value="Rossmann-like_a/b/a_fold"/>
</dbReference>
<comment type="catalytic activity">
    <reaction evidence="9">
        <text>L-citrulline + L-aspartate + ATP = 2-(N(omega)-L-arginino)succinate + AMP + diphosphate + H(+)</text>
        <dbReference type="Rhea" id="RHEA:10932"/>
        <dbReference type="ChEBI" id="CHEBI:15378"/>
        <dbReference type="ChEBI" id="CHEBI:29991"/>
        <dbReference type="ChEBI" id="CHEBI:30616"/>
        <dbReference type="ChEBI" id="CHEBI:33019"/>
        <dbReference type="ChEBI" id="CHEBI:57472"/>
        <dbReference type="ChEBI" id="CHEBI:57743"/>
        <dbReference type="ChEBI" id="CHEBI:456215"/>
        <dbReference type="EC" id="6.3.4.5"/>
    </reaction>
</comment>
<evidence type="ECO:0000256" key="2">
    <source>
        <dbReference type="ARBA" id="ARBA00011881"/>
    </source>
</evidence>
<keyword evidence="13" id="KW-1185">Reference proteome</keyword>
<dbReference type="InterPro" id="IPR018223">
    <property type="entry name" value="Arginosuc_synth_CS"/>
</dbReference>
<dbReference type="CDD" id="cd01999">
    <property type="entry name" value="ASS"/>
    <property type="match status" value="1"/>
</dbReference>
<comment type="subunit">
    <text evidence="2 9">Homotetramer.</text>
</comment>
<feature type="binding site" evidence="9">
    <location>
        <position position="124"/>
    </location>
    <ligand>
        <name>L-aspartate</name>
        <dbReference type="ChEBI" id="CHEBI:29991"/>
    </ligand>
</feature>
<feature type="binding site" evidence="9">
    <location>
        <position position="258"/>
    </location>
    <ligand>
        <name>L-citrulline</name>
        <dbReference type="ChEBI" id="CHEBI:57743"/>
    </ligand>
</feature>
<dbReference type="FunFam" id="3.90.1260.10:FF:000007">
    <property type="entry name" value="Argininosuccinate synthase"/>
    <property type="match status" value="1"/>
</dbReference>
<evidence type="ECO:0000256" key="8">
    <source>
        <dbReference type="ARBA" id="ARBA00022840"/>
    </source>
</evidence>
<dbReference type="KEGG" id="mefw:F1737_05195"/>
<keyword evidence="4 9" id="KW-0055">Arginine biosynthesis</keyword>
<dbReference type="InterPro" id="IPR001518">
    <property type="entry name" value="Arginosuc_synth"/>
</dbReference>
<comment type="similarity">
    <text evidence="9">Belongs to the argininosuccinate synthase family. Type 1 subfamily.</text>
</comment>
<dbReference type="InterPro" id="IPR048267">
    <property type="entry name" value="Arginosuc_syn_N"/>
</dbReference>
<evidence type="ECO:0000256" key="7">
    <source>
        <dbReference type="ARBA" id="ARBA00022741"/>
    </source>
</evidence>
<reference evidence="12 13" key="1">
    <citation type="submission" date="2019-09" db="EMBL/GenBank/DDBJ databases">
        <title>The complete genome of Methanoplanus sp. FWC-SCC4.</title>
        <authorList>
            <person name="Chen S.-C."/>
            <person name="Zhou Y.-Z."/>
            <person name="Lai M.-C."/>
        </authorList>
    </citation>
    <scope>NUCLEOTIDE SEQUENCE [LARGE SCALE GENOMIC DNA]</scope>
    <source>
        <strain evidence="12 13">FWC-SCC4</strain>
    </source>
</reference>
<dbReference type="SUPFAM" id="SSF52402">
    <property type="entry name" value="Adenine nucleotide alpha hydrolases-like"/>
    <property type="match status" value="1"/>
</dbReference>
<keyword evidence="6 9" id="KW-0028">Amino-acid biosynthesis</keyword>
<dbReference type="InterPro" id="IPR023434">
    <property type="entry name" value="Arginosuc_synth_type_1_subfam"/>
</dbReference>
<feature type="binding site" evidence="9">
    <location>
        <position position="87"/>
    </location>
    <ligand>
        <name>L-citrulline</name>
        <dbReference type="ChEBI" id="CHEBI:57743"/>
    </ligand>
</feature>
<dbReference type="EC" id="6.3.4.5" evidence="3 9"/>
<comment type="subcellular location">
    <subcellularLocation>
        <location evidence="9">Cytoplasm</location>
    </subcellularLocation>
</comment>
<feature type="binding site" evidence="9">
    <location>
        <position position="117"/>
    </location>
    <ligand>
        <name>ATP</name>
        <dbReference type="ChEBI" id="CHEBI:30616"/>
    </ligand>
</feature>
<dbReference type="PANTHER" id="PTHR11587">
    <property type="entry name" value="ARGININOSUCCINATE SYNTHASE"/>
    <property type="match status" value="1"/>
</dbReference>
<dbReference type="GO" id="GO:0004055">
    <property type="term" value="F:argininosuccinate synthase activity"/>
    <property type="evidence" value="ECO:0007669"/>
    <property type="project" value="UniProtKB-UniRule"/>
</dbReference>
<dbReference type="EMBL" id="CP043875">
    <property type="protein sequence ID" value="WOF16143.1"/>
    <property type="molecule type" value="Genomic_DNA"/>
</dbReference>
<feature type="binding site" evidence="9">
    <location>
        <position position="123"/>
    </location>
    <ligand>
        <name>L-aspartate</name>
        <dbReference type="ChEBI" id="CHEBI:29991"/>
    </ligand>
</feature>
<feature type="binding site" evidence="9">
    <location>
        <position position="173"/>
    </location>
    <ligand>
        <name>L-citrulline</name>
        <dbReference type="ChEBI" id="CHEBI:57743"/>
    </ligand>
</feature>
<dbReference type="AlphaFoldDB" id="A0AA97FDB6"/>
<keyword evidence="8 9" id="KW-0067">ATP-binding</keyword>
<dbReference type="PROSITE" id="PS00564">
    <property type="entry name" value="ARGININOSUCCIN_SYN_1"/>
    <property type="match status" value="1"/>
</dbReference>
<dbReference type="InterPro" id="IPR024074">
    <property type="entry name" value="AS_cat/multimer_dom_body"/>
</dbReference>
<dbReference type="NCBIfam" id="NF010392">
    <property type="entry name" value="PRK13820.1"/>
    <property type="match status" value="1"/>
</dbReference>
<protein>
    <recommendedName>
        <fullName evidence="3 9">Argininosuccinate synthase</fullName>
        <ecNumber evidence="3 9">6.3.4.5</ecNumber>
    </recommendedName>
    <alternativeName>
        <fullName evidence="9">Citrulline--aspartate ligase</fullName>
    </alternativeName>
</protein>
<dbReference type="HAMAP" id="MF_00005">
    <property type="entry name" value="Arg_succ_synth_type1"/>
    <property type="match status" value="1"/>
</dbReference>
<evidence type="ECO:0000256" key="5">
    <source>
        <dbReference type="ARBA" id="ARBA00022598"/>
    </source>
</evidence>
<gene>
    <name evidence="9" type="primary">argG</name>
    <name evidence="12" type="ORF">F1737_05195</name>
</gene>
<evidence type="ECO:0000313" key="12">
    <source>
        <dbReference type="EMBL" id="WOF16143.1"/>
    </source>
</evidence>
<evidence type="ECO:0000256" key="4">
    <source>
        <dbReference type="ARBA" id="ARBA00022571"/>
    </source>
</evidence>
<dbReference type="Proteomes" id="UP001301797">
    <property type="component" value="Chromosome"/>
</dbReference>
<evidence type="ECO:0000259" key="10">
    <source>
        <dbReference type="Pfam" id="PF00764"/>
    </source>
</evidence>
<dbReference type="PANTHER" id="PTHR11587:SF2">
    <property type="entry name" value="ARGININOSUCCINATE SYNTHASE"/>
    <property type="match status" value="1"/>
</dbReference>
<name>A0AA97FDB6_9EURY</name>
<feature type="binding site" evidence="9">
    <location>
        <position position="127"/>
    </location>
    <ligand>
        <name>L-citrulline</name>
        <dbReference type="ChEBI" id="CHEBI:57743"/>
    </ligand>
</feature>
<dbReference type="Gene3D" id="3.90.1260.10">
    <property type="entry name" value="Argininosuccinate synthetase, chain A, domain 2"/>
    <property type="match status" value="1"/>
</dbReference>
<dbReference type="PROSITE" id="PS00565">
    <property type="entry name" value="ARGININOSUCCIN_SYN_2"/>
    <property type="match status" value="1"/>
</dbReference>
<comment type="pathway">
    <text evidence="1 9">Amino-acid biosynthesis; L-arginine biosynthesis; L-arginine from L-ornithine and carbamoyl phosphate: step 2/3.</text>
</comment>
<evidence type="ECO:0000256" key="1">
    <source>
        <dbReference type="ARBA" id="ARBA00004967"/>
    </source>
</evidence>
<feature type="binding site" evidence="9">
    <location>
        <position position="123"/>
    </location>
    <ligand>
        <name>L-citrulline</name>
        <dbReference type="ChEBI" id="CHEBI:57743"/>
    </ligand>
</feature>
<evidence type="ECO:0000256" key="3">
    <source>
        <dbReference type="ARBA" id="ARBA00012286"/>
    </source>
</evidence>
<dbReference type="Pfam" id="PF20979">
    <property type="entry name" value="Arginosuc_syn_C"/>
    <property type="match status" value="1"/>
</dbReference>
<comment type="caution">
    <text evidence="9">Lacks conserved residue(s) required for the propagation of feature annotation.</text>
</comment>
<keyword evidence="9" id="KW-0963">Cytoplasm</keyword>
<dbReference type="InterPro" id="IPR048268">
    <property type="entry name" value="Arginosuc_syn_C"/>
</dbReference>
<dbReference type="GO" id="GO:0006526">
    <property type="term" value="P:L-arginine biosynthetic process"/>
    <property type="evidence" value="ECO:0007669"/>
    <property type="project" value="UniProtKB-UniRule"/>
</dbReference>
<dbReference type="FunFam" id="3.40.50.620:FF:000019">
    <property type="entry name" value="Argininosuccinate synthase"/>
    <property type="match status" value="1"/>
</dbReference>
<feature type="binding site" evidence="9">
    <location>
        <position position="182"/>
    </location>
    <ligand>
        <name>L-citrulline</name>
        <dbReference type="ChEBI" id="CHEBI:57743"/>
    </ligand>
</feature>
<feature type="binding site" evidence="9">
    <location>
        <begin position="9"/>
        <end position="17"/>
    </location>
    <ligand>
        <name>ATP</name>
        <dbReference type="ChEBI" id="CHEBI:30616"/>
    </ligand>
</feature>
<feature type="domain" description="Arginosuccinate synthase-like N-terminal" evidence="10">
    <location>
        <begin position="5"/>
        <end position="163"/>
    </location>
</feature>
<accession>A0AA97FDB6</accession>
<feature type="binding site" evidence="9">
    <location>
        <position position="270"/>
    </location>
    <ligand>
        <name>L-citrulline</name>
        <dbReference type="ChEBI" id="CHEBI:57743"/>
    </ligand>
</feature>
<keyword evidence="7 9" id="KW-0547">Nucleotide-binding</keyword>
<dbReference type="Pfam" id="PF00764">
    <property type="entry name" value="Arginosuc_synth"/>
    <property type="match status" value="1"/>
</dbReference>
<dbReference type="GO" id="GO:0005524">
    <property type="term" value="F:ATP binding"/>
    <property type="evidence" value="ECO:0007669"/>
    <property type="project" value="UniProtKB-UniRule"/>
</dbReference>
<dbReference type="NCBIfam" id="TIGR00032">
    <property type="entry name" value="argG"/>
    <property type="match status" value="1"/>
</dbReference>
<dbReference type="Gene3D" id="3.40.50.620">
    <property type="entry name" value="HUPs"/>
    <property type="match status" value="1"/>
</dbReference>
<dbReference type="RefSeq" id="WP_317137721.1">
    <property type="nucleotide sequence ID" value="NZ_CP043875.1"/>
</dbReference>
<dbReference type="SUPFAM" id="SSF69864">
    <property type="entry name" value="Argininosuccinate synthetase, C-terminal domain"/>
    <property type="match status" value="1"/>
</dbReference>
<feature type="domain" description="Arginosuccinate synthase C-terminal" evidence="11">
    <location>
        <begin position="172"/>
        <end position="388"/>
    </location>
</feature>
<evidence type="ECO:0000256" key="9">
    <source>
        <dbReference type="HAMAP-Rule" id="MF_00005"/>
    </source>
</evidence>
<proteinExistence type="inferred from homology"/>
<dbReference type="GeneID" id="85229550"/>
<evidence type="ECO:0000256" key="6">
    <source>
        <dbReference type="ARBA" id="ARBA00022605"/>
    </source>
</evidence>
<dbReference type="GO" id="GO:0005737">
    <property type="term" value="C:cytoplasm"/>
    <property type="evidence" value="ECO:0007669"/>
    <property type="project" value="UniProtKB-SubCell"/>
</dbReference>
<dbReference type="GO" id="GO:0000053">
    <property type="term" value="P:argininosuccinate metabolic process"/>
    <property type="evidence" value="ECO:0007669"/>
    <property type="project" value="TreeGrafter"/>
</dbReference>